<gene>
    <name evidence="3" type="ORF">MES5069_350009</name>
</gene>
<keyword evidence="2" id="KW-0560">Oxidoreductase</keyword>
<dbReference type="EMBL" id="CAKXZT010000130">
    <property type="protein sequence ID" value="CAH2402700.1"/>
    <property type="molecule type" value="Genomic_DNA"/>
</dbReference>
<dbReference type="Gene3D" id="3.40.50.720">
    <property type="entry name" value="NAD(P)-binding Rossmann-like Domain"/>
    <property type="match status" value="1"/>
</dbReference>
<evidence type="ECO:0000256" key="1">
    <source>
        <dbReference type="ARBA" id="ARBA00006484"/>
    </source>
</evidence>
<evidence type="ECO:0000313" key="4">
    <source>
        <dbReference type="Proteomes" id="UP001153050"/>
    </source>
</evidence>
<comment type="caution">
    <text evidence="3">The sequence shown here is derived from an EMBL/GenBank/DDBJ whole genome shotgun (WGS) entry which is preliminary data.</text>
</comment>
<dbReference type="Pfam" id="PF13561">
    <property type="entry name" value="adh_short_C2"/>
    <property type="match status" value="1"/>
</dbReference>
<evidence type="ECO:0000313" key="3">
    <source>
        <dbReference type="EMBL" id="CAH2402700.1"/>
    </source>
</evidence>
<dbReference type="PANTHER" id="PTHR24321:SF8">
    <property type="entry name" value="ESTRADIOL 17-BETA-DEHYDROGENASE 8-RELATED"/>
    <property type="match status" value="1"/>
</dbReference>
<evidence type="ECO:0000256" key="2">
    <source>
        <dbReference type="ARBA" id="ARBA00023002"/>
    </source>
</evidence>
<name>A0ABN8JXG2_9HYPH</name>
<reference evidence="3 4" key="1">
    <citation type="submission" date="2022-03" db="EMBL/GenBank/DDBJ databases">
        <authorList>
            <person name="Brunel B."/>
        </authorList>
    </citation>
    <scope>NUCLEOTIDE SEQUENCE [LARGE SCALE GENOMIC DNA]</scope>
    <source>
        <strain evidence="3">STM5069sample</strain>
    </source>
</reference>
<dbReference type="PANTHER" id="PTHR24321">
    <property type="entry name" value="DEHYDROGENASES, SHORT CHAIN"/>
    <property type="match status" value="1"/>
</dbReference>
<evidence type="ECO:0008006" key="5">
    <source>
        <dbReference type="Google" id="ProtNLM"/>
    </source>
</evidence>
<dbReference type="InterPro" id="IPR036291">
    <property type="entry name" value="NAD(P)-bd_dom_sf"/>
</dbReference>
<protein>
    <recommendedName>
        <fullName evidence="5">SDR family oxidoreductase</fullName>
    </recommendedName>
</protein>
<accession>A0ABN8JXG2</accession>
<dbReference type="InterPro" id="IPR002347">
    <property type="entry name" value="SDR_fam"/>
</dbReference>
<dbReference type="SUPFAM" id="SSF51735">
    <property type="entry name" value="NAD(P)-binding Rossmann-fold domains"/>
    <property type="match status" value="1"/>
</dbReference>
<comment type="similarity">
    <text evidence="1">Belongs to the short-chain dehydrogenases/reductases (SDR) family.</text>
</comment>
<keyword evidence="4" id="KW-1185">Reference proteome</keyword>
<dbReference type="Proteomes" id="UP001153050">
    <property type="component" value="Unassembled WGS sequence"/>
</dbReference>
<organism evidence="3 4">
    <name type="scientific">Mesorhizobium escarrei</name>
    <dbReference type="NCBI Taxonomy" id="666018"/>
    <lineage>
        <taxon>Bacteria</taxon>
        <taxon>Pseudomonadati</taxon>
        <taxon>Pseudomonadota</taxon>
        <taxon>Alphaproteobacteria</taxon>
        <taxon>Hyphomicrobiales</taxon>
        <taxon>Phyllobacteriaceae</taxon>
        <taxon>Mesorhizobium</taxon>
    </lineage>
</organism>
<sequence length="80" mass="8435">MGVRLNAVCPGLTETGMLESFMQGAGNPDKLREAYRRAIPIGRLGKPDDISGAVVFLLSDDAEFITGRVLSVSGGLTMHG</sequence>
<proteinExistence type="inferred from homology"/>
<dbReference type="PRINTS" id="PR00081">
    <property type="entry name" value="GDHRDH"/>
</dbReference>